<evidence type="ECO:0000313" key="2">
    <source>
        <dbReference type="Proteomes" id="UP000054279"/>
    </source>
</evidence>
<sequence length="224" mass="25148">MRIEERDEQYTIEVELSLGSLQPEDLLEFRPSTCLANVNNGLSDLQRFLNLLNDHSDVLQMSASFLKDVGKIHPIAQLTVMLVTIPYTILKNVQEYQEKVAKIQKHIQGLLPLLADISMVNDEGNLQSKLEILVETILEIARCFGEYRKKSHGGKVWTAQFKKELDECSEKLRACIGHLKLALSAHTARAVDESRALNNLKKLIPSYSEDDTLPPPCYSGSGTV</sequence>
<name>A0A0C9V0M8_SPHS4</name>
<dbReference type="Proteomes" id="UP000054279">
    <property type="component" value="Unassembled WGS sequence"/>
</dbReference>
<evidence type="ECO:0000313" key="1">
    <source>
        <dbReference type="EMBL" id="KIJ31176.1"/>
    </source>
</evidence>
<reference evidence="1 2" key="1">
    <citation type="submission" date="2014-06" db="EMBL/GenBank/DDBJ databases">
        <title>Evolutionary Origins and Diversification of the Mycorrhizal Mutualists.</title>
        <authorList>
            <consortium name="DOE Joint Genome Institute"/>
            <consortium name="Mycorrhizal Genomics Consortium"/>
            <person name="Kohler A."/>
            <person name="Kuo A."/>
            <person name="Nagy L.G."/>
            <person name="Floudas D."/>
            <person name="Copeland A."/>
            <person name="Barry K.W."/>
            <person name="Cichocki N."/>
            <person name="Veneault-Fourrey C."/>
            <person name="LaButti K."/>
            <person name="Lindquist E.A."/>
            <person name="Lipzen A."/>
            <person name="Lundell T."/>
            <person name="Morin E."/>
            <person name="Murat C."/>
            <person name="Riley R."/>
            <person name="Ohm R."/>
            <person name="Sun H."/>
            <person name="Tunlid A."/>
            <person name="Henrissat B."/>
            <person name="Grigoriev I.V."/>
            <person name="Hibbett D.S."/>
            <person name="Martin F."/>
        </authorList>
    </citation>
    <scope>NUCLEOTIDE SEQUENCE [LARGE SCALE GENOMIC DNA]</scope>
    <source>
        <strain evidence="1 2">SS14</strain>
    </source>
</reference>
<dbReference type="EMBL" id="KN837247">
    <property type="protein sequence ID" value="KIJ31176.1"/>
    <property type="molecule type" value="Genomic_DNA"/>
</dbReference>
<dbReference type="HOGENOM" id="CLU_1235722_0_0_1"/>
<accession>A0A0C9V0M8</accession>
<proteinExistence type="predicted"/>
<dbReference type="AlphaFoldDB" id="A0A0C9V0M8"/>
<organism evidence="1 2">
    <name type="scientific">Sphaerobolus stellatus (strain SS14)</name>
    <dbReference type="NCBI Taxonomy" id="990650"/>
    <lineage>
        <taxon>Eukaryota</taxon>
        <taxon>Fungi</taxon>
        <taxon>Dikarya</taxon>
        <taxon>Basidiomycota</taxon>
        <taxon>Agaricomycotina</taxon>
        <taxon>Agaricomycetes</taxon>
        <taxon>Phallomycetidae</taxon>
        <taxon>Geastrales</taxon>
        <taxon>Sphaerobolaceae</taxon>
        <taxon>Sphaerobolus</taxon>
    </lineage>
</organism>
<dbReference type="GO" id="GO:0007166">
    <property type="term" value="P:cell surface receptor signaling pathway"/>
    <property type="evidence" value="ECO:0007669"/>
    <property type="project" value="InterPro"/>
</dbReference>
<dbReference type="Gene3D" id="1.20.930.20">
    <property type="entry name" value="Adaptor protein Cbl, N-terminal domain"/>
    <property type="match status" value="1"/>
</dbReference>
<keyword evidence="2" id="KW-1185">Reference proteome</keyword>
<dbReference type="InterPro" id="IPR036537">
    <property type="entry name" value="Adaptor_Cbl_N_dom_sf"/>
</dbReference>
<gene>
    <name evidence="1" type="ORF">M422DRAFT_783850</name>
</gene>
<protein>
    <submittedName>
        <fullName evidence="1">Uncharacterized protein</fullName>
    </submittedName>
</protein>